<dbReference type="CDD" id="cd01335">
    <property type="entry name" value="Radical_SAM"/>
    <property type="match status" value="1"/>
</dbReference>
<dbReference type="SFLD" id="SFLDS00029">
    <property type="entry name" value="Radical_SAM"/>
    <property type="match status" value="1"/>
</dbReference>
<evidence type="ECO:0000256" key="1">
    <source>
        <dbReference type="ARBA" id="ARBA00001966"/>
    </source>
</evidence>
<dbReference type="InterPro" id="IPR050377">
    <property type="entry name" value="Radical_SAM_PqqE_MftC-like"/>
</dbReference>
<dbReference type="InterPro" id="IPR023885">
    <property type="entry name" value="4Fe4S-binding_SPASM_dom"/>
</dbReference>
<dbReference type="PANTHER" id="PTHR11228">
    <property type="entry name" value="RADICAL SAM DOMAIN PROTEIN"/>
    <property type="match status" value="1"/>
</dbReference>
<keyword evidence="5" id="KW-0408">Iron</keyword>
<dbReference type="NCBIfam" id="TIGR04085">
    <property type="entry name" value="rSAM_more_4Fe4S"/>
    <property type="match status" value="1"/>
</dbReference>
<dbReference type="Pfam" id="PF04055">
    <property type="entry name" value="Radical_SAM"/>
    <property type="match status" value="1"/>
</dbReference>
<feature type="domain" description="Radical SAM core" evidence="7">
    <location>
        <begin position="3"/>
        <end position="244"/>
    </location>
</feature>
<dbReference type="PIRSF" id="PIRSF037420">
    <property type="entry name" value="PQQ_syn_pqqE"/>
    <property type="match status" value="1"/>
</dbReference>
<evidence type="ECO:0000256" key="6">
    <source>
        <dbReference type="ARBA" id="ARBA00023014"/>
    </source>
</evidence>
<keyword evidence="4" id="KW-0479">Metal-binding</keyword>
<keyword evidence="3" id="KW-0949">S-adenosyl-L-methionine</keyword>
<accession>A0A2T9X4J3</accession>
<comment type="cofactor">
    <cofactor evidence="1">
        <name>[4Fe-4S] cluster</name>
        <dbReference type="ChEBI" id="CHEBI:49883"/>
    </cofactor>
</comment>
<dbReference type="Gene3D" id="3.20.20.70">
    <property type="entry name" value="Aldolase class I"/>
    <property type="match status" value="1"/>
</dbReference>
<dbReference type="EMBL" id="QEFD01000165">
    <property type="protein sequence ID" value="PVU75013.1"/>
    <property type="molecule type" value="Genomic_DNA"/>
</dbReference>
<organism evidence="8 9">
    <name type="scientific">Acidianus hospitalis</name>
    <dbReference type="NCBI Taxonomy" id="563177"/>
    <lineage>
        <taxon>Archaea</taxon>
        <taxon>Thermoproteota</taxon>
        <taxon>Thermoprotei</taxon>
        <taxon>Sulfolobales</taxon>
        <taxon>Sulfolobaceae</taxon>
        <taxon>Acidianus</taxon>
    </lineage>
</organism>
<dbReference type="AlphaFoldDB" id="A0A2T9X4J3"/>
<evidence type="ECO:0000313" key="8">
    <source>
        <dbReference type="EMBL" id="PVU75013.1"/>
    </source>
</evidence>
<keyword evidence="2" id="KW-0004">4Fe-4S</keyword>
<dbReference type="InterPro" id="IPR017200">
    <property type="entry name" value="PqqE-like"/>
</dbReference>
<evidence type="ECO:0000256" key="4">
    <source>
        <dbReference type="ARBA" id="ARBA00022723"/>
    </source>
</evidence>
<dbReference type="GO" id="GO:0046872">
    <property type="term" value="F:metal ion binding"/>
    <property type="evidence" value="ECO:0007669"/>
    <property type="project" value="UniProtKB-KW"/>
</dbReference>
<keyword evidence="6" id="KW-0411">Iron-sulfur</keyword>
<proteinExistence type="predicted"/>
<comment type="caution">
    <text evidence="8">The sequence shown here is derived from an EMBL/GenBank/DDBJ whole genome shotgun (WGS) entry which is preliminary data.</text>
</comment>
<dbReference type="SUPFAM" id="SSF102114">
    <property type="entry name" value="Radical SAM enzymes"/>
    <property type="match status" value="1"/>
</dbReference>
<gene>
    <name evidence="8" type="ORF">DDW13_05630</name>
</gene>
<dbReference type="Proteomes" id="UP000245638">
    <property type="component" value="Unassembled WGS sequence"/>
</dbReference>
<evidence type="ECO:0000256" key="3">
    <source>
        <dbReference type="ARBA" id="ARBA00022691"/>
    </source>
</evidence>
<sequence>MINRKPFFIELELTYKCSQQCFYCHNPPKDLKFYIADKAPKPRSVIEMNELNLSEWISVIDQIKRLDEKYEGIMDVVVTGGEPLLRSDLEEILSYITRQKLSHMLLSSGEPISDDRITKLLESGLEKIRINLTSHKHVFNMQSIMMHIKNEVVKKINIAKKFKDFGVKEVGGNIVLTSYYLDFLEEIVELAYKSNLDWIEIHSVIKVGHGYINQKFIVPDPNDERTIQEKLKKLIEIYGENFIQNYVDTDILYSRIPIPTNWGEVGLVIAPNGDIYPGSEATSIPLSKLGNIKNNSLIEIWFSHPLLNKIRSLSFLGEPCKSCEVKKLCRGGFRFNAYITKNDLFAPDPSCPIVKDYTGKS</sequence>
<dbReference type="GO" id="GO:0003824">
    <property type="term" value="F:catalytic activity"/>
    <property type="evidence" value="ECO:0007669"/>
    <property type="project" value="InterPro"/>
</dbReference>
<dbReference type="InterPro" id="IPR007197">
    <property type="entry name" value="rSAM"/>
</dbReference>
<reference evidence="8 9" key="1">
    <citation type="journal article" date="2015" name="Appl. Environ. Microbiol.">
        <title>Nanoarchaeota, Their Sulfolobales Host, and Nanoarchaeota Virus Distribution across Yellowstone National Park Hot Springs.</title>
        <authorList>
            <person name="Munson-McGee J.H."/>
            <person name="Field E.K."/>
            <person name="Bateson M."/>
            <person name="Rooney C."/>
            <person name="Stepanauskas R."/>
            <person name="Young M.J."/>
        </authorList>
    </citation>
    <scope>NUCLEOTIDE SEQUENCE [LARGE SCALE GENOMIC DNA]</scope>
    <source>
        <strain evidence="8">SCGC AC-742_N10</strain>
    </source>
</reference>
<evidence type="ECO:0000259" key="7">
    <source>
        <dbReference type="PROSITE" id="PS51918"/>
    </source>
</evidence>
<name>A0A2T9X4J3_9CREN</name>
<dbReference type="InterPro" id="IPR013785">
    <property type="entry name" value="Aldolase_TIM"/>
</dbReference>
<dbReference type="PANTHER" id="PTHR11228:SF34">
    <property type="entry name" value="TUNGSTEN-CONTAINING ALDEHYDE FERREDOXIN OXIDOREDUCTASE COFACTOR MODIFYING PROTEIN"/>
    <property type="match status" value="1"/>
</dbReference>
<dbReference type="Pfam" id="PF13186">
    <property type="entry name" value="SPASM"/>
    <property type="match status" value="1"/>
</dbReference>
<dbReference type="InterPro" id="IPR058240">
    <property type="entry name" value="rSAM_sf"/>
</dbReference>
<dbReference type="PROSITE" id="PS51918">
    <property type="entry name" value="RADICAL_SAM"/>
    <property type="match status" value="1"/>
</dbReference>
<dbReference type="SFLD" id="SFLDG01067">
    <property type="entry name" value="SPASM/twitch_domain_containing"/>
    <property type="match status" value="1"/>
</dbReference>
<dbReference type="GO" id="GO:0051539">
    <property type="term" value="F:4 iron, 4 sulfur cluster binding"/>
    <property type="evidence" value="ECO:0007669"/>
    <property type="project" value="UniProtKB-KW"/>
</dbReference>
<evidence type="ECO:0000256" key="5">
    <source>
        <dbReference type="ARBA" id="ARBA00023004"/>
    </source>
</evidence>
<protein>
    <submittedName>
        <fullName evidence="8">Radical SAM/SPASM domain-containing protein</fullName>
    </submittedName>
</protein>
<evidence type="ECO:0000313" key="9">
    <source>
        <dbReference type="Proteomes" id="UP000245638"/>
    </source>
</evidence>
<evidence type="ECO:0000256" key="2">
    <source>
        <dbReference type="ARBA" id="ARBA00022485"/>
    </source>
</evidence>